<feature type="region of interest" description="Disordered" evidence="5">
    <location>
        <begin position="275"/>
        <end position="294"/>
    </location>
</feature>
<dbReference type="PANTHER" id="PTHR47501">
    <property type="entry name" value="TRANSPOSASE-RELATED"/>
    <property type="match status" value="1"/>
</dbReference>
<name>A0A673A804_9TELE</name>
<keyword evidence="3" id="KW-0862">Zinc</keyword>
<feature type="domain" description="BED-type" evidence="6">
    <location>
        <begin position="15"/>
        <end position="77"/>
    </location>
</feature>
<dbReference type="InterPro" id="IPR012337">
    <property type="entry name" value="RNaseH-like_sf"/>
</dbReference>
<sequence>MAKAKACDSDMDDTEDVEHPWPHIETMFALQCVKKNSYLMRCQLCLPKQVDILAYKNSTSNLRKHVARVHPNNLMRYTDLIESHRKWKSSSSDEPPMKNAKIINSLTVSRWVTQGTPDKLVLKFIYEASQPFSLVETSSFKNMIETLQPQCTVMMRKSLCTKIQEAAKNMKSIIMKKLSAVNHVATTTDCWSARQCSFLGVTCHWIDQTSLERHSAALACRRVKGSHTFDVLAAALEEIHSEYNIREKVTRTTTDSGSNFLKAFRLYGEQKEGIVDDGQEEQDSIPDAASEDESELDVDYQDVSAILDDDPGLEYQLPRHQKCACHLLNLISTVDATAAGDDNETYRRLSRSAFAKCSALWNKTSRSAMAFETVTRECKLQFLQPNQTRWNSIFLAVEKIVRIQREQGETAIHNVCTALKIKM</sequence>
<evidence type="ECO:0000256" key="5">
    <source>
        <dbReference type="SAM" id="MobiDB-lite"/>
    </source>
</evidence>
<proteinExistence type="predicted"/>
<evidence type="ECO:0000313" key="8">
    <source>
        <dbReference type="Proteomes" id="UP000472271"/>
    </source>
</evidence>
<dbReference type="InParanoid" id="A0A673A804"/>
<evidence type="ECO:0000313" key="7">
    <source>
        <dbReference type="Ensembl" id="ENSSORP00005024813.1"/>
    </source>
</evidence>
<accession>A0A673A804</accession>
<dbReference type="PROSITE" id="PS50808">
    <property type="entry name" value="ZF_BED"/>
    <property type="match status" value="1"/>
</dbReference>
<evidence type="ECO:0000256" key="3">
    <source>
        <dbReference type="ARBA" id="ARBA00022833"/>
    </source>
</evidence>
<dbReference type="Proteomes" id="UP000472271">
    <property type="component" value="Chromosome 16"/>
</dbReference>
<evidence type="ECO:0000256" key="4">
    <source>
        <dbReference type="PROSITE-ProRule" id="PRU00027"/>
    </source>
</evidence>
<keyword evidence="2 4" id="KW-0863">Zinc-finger</keyword>
<evidence type="ECO:0000256" key="2">
    <source>
        <dbReference type="ARBA" id="ARBA00022771"/>
    </source>
</evidence>
<evidence type="ECO:0000259" key="6">
    <source>
        <dbReference type="PROSITE" id="PS50808"/>
    </source>
</evidence>
<dbReference type="SUPFAM" id="SSF53098">
    <property type="entry name" value="Ribonuclease H-like"/>
    <property type="match status" value="1"/>
</dbReference>
<organism evidence="7 8">
    <name type="scientific">Sphaeramia orbicularis</name>
    <name type="common">orbiculate cardinalfish</name>
    <dbReference type="NCBI Taxonomy" id="375764"/>
    <lineage>
        <taxon>Eukaryota</taxon>
        <taxon>Metazoa</taxon>
        <taxon>Chordata</taxon>
        <taxon>Craniata</taxon>
        <taxon>Vertebrata</taxon>
        <taxon>Euteleostomi</taxon>
        <taxon>Actinopterygii</taxon>
        <taxon>Neopterygii</taxon>
        <taxon>Teleostei</taxon>
        <taxon>Neoteleostei</taxon>
        <taxon>Acanthomorphata</taxon>
        <taxon>Gobiaria</taxon>
        <taxon>Kurtiformes</taxon>
        <taxon>Apogonoidei</taxon>
        <taxon>Apogonidae</taxon>
        <taxon>Apogoninae</taxon>
        <taxon>Sphaeramia</taxon>
    </lineage>
</organism>
<gene>
    <name evidence="7" type="primary">LOC115436263</name>
</gene>
<reference evidence="7" key="2">
    <citation type="submission" date="2025-08" db="UniProtKB">
        <authorList>
            <consortium name="Ensembl"/>
        </authorList>
    </citation>
    <scope>IDENTIFICATION</scope>
</reference>
<dbReference type="InterPro" id="IPR003656">
    <property type="entry name" value="Znf_BED"/>
</dbReference>
<reference evidence="7" key="1">
    <citation type="submission" date="2019-06" db="EMBL/GenBank/DDBJ databases">
        <authorList>
            <consortium name="Wellcome Sanger Institute Data Sharing"/>
        </authorList>
    </citation>
    <scope>NUCLEOTIDE SEQUENCE [LARGE SCALE GENOMIC DNA]</scope>
</reference>
<dbReference type="SUPFAM" id="SSF140996">
    <property type="entry name" value="Hermes dimerisation domain"/>
    <property type="match status" value="1"/>
</dbReference>
<keyword evidence="1" id="KW-0479">Metal-binding</keyword>
<evidence type="ECO:0000256" key="1">
    <source>
        <dbReference type="ARBA" id="ARBA00022723"/>
    </source>
</evidence>
<dbReference type="GO" id="GO:0003677">
    <property type="term" value="F:DNA binding"/>
    <property type="evidence" value="ECO:0007669"/>
    <property type="project" value="InterPro"/>
</dbReference>
<reference evidence="7" key="3">
    <citation type="submission" date="2025-09" db="UniProtKB">
        <authorList>
            <consortium name="Ensembl"/>
        </authorList>
    </citation>
    <scope>IDENTIFICATION</scope>
</reference>
<protein>
    <recommendedName>
        <fullName evidence="6">BED-type domain-containing protein</fullName>
    </recommendedName>
</protein>
<keyword evidence="8" id="KW-1185">Reference proteome</keyword>
<dbReference type="GO" id="GO:0008270">
    <property type="term" value="F:zinc ion binding"/>
    <property type="evidence" value="ECO:0007669"/>
    <property type="project" value="UniProtKB-KW"/>
</dbReference>
<dbReference type="Ensembl" id="ENSSORT00005025546.1">
    <property type="protein sequence ID" value="ENSSORP00005024813.1"/>
    <property type="gene ID" value="ENSSORG00005011935.1"/>
</dbReference>
<dbReference type="AlphaFoldDB" id="A0A673A804"/>
<dbReference type="PANTHER" id="PTHR47501:SF5">
    <property type="entry name" value="HAT C-TERMINAL DIMERISATION DOMAIN-CONTAINING PROTEIN"/>
    <property type="match status" value="1"/>
</dbReference>